<protein>
    <submittedName>
        <fullName evidence="1">Uncharacterized protein</fullName>
    </submittedName>
</protein>
<sequence length="316" mass="35402">MLFKHVSQQNHLALNLFALNFLRQQCSLDLCQSSLSTPSGSCIQEDSSYAASHAIISGTSTITVNTVAKFFICNNIPYQHCKLSTVVGINHNTDHLGRKSKIGFEEGSSFTQRIATNSNLQYQYLSERVTGSSRNNRLNFDENDHVVLQKFKDQVWNPYFKQIYGDAKNWMTINQSDTSRQSSVSVTPVSCYEGNSVDGKSYSSSKIPVMIMRSETIAPQCFQSSKNCNLFTRSFSTVITGISDLTNSLMMEGSCERLANGLKETPFNISKQLLERCAFWRQPSISSSYTSSCHEEVIKLARYSESTKPPEVHTHG</sequence>
<keyword evidence="2" id="KW-1185">Reference proteome</keyword>
<accession>A0A8J2M749</accession>
<dbReference type="AlphaFoldDB" id="A0A8J2M749"/>
<dbReference type="Proteomes" id="UP000746747">
    <property type="component" value="Unassembled WGS sequence"/>
</dbReference>
<evidence type="ECO:0000313" key="2">
    <source>
        <dbReference type="Proteomes" id="UP000746747"/>
    </source>
</evidence>
<dbReference type="EMBL" id="CAKAEH010001438">
    <property type="protein sequence ID" value="CAG9536278.1"/>
    <property type="molecule type" value="Genomic_DNA"/>
</dbReference>
<gene>
    <name evidence="1" type="ORF">CJOHNSTONI_LOCUS6218</name>
</gene>
<comment type="caution">
    <text evidence="1">The sequence shown here is derived from an EMBL/GenBank/DDBJ whole genome shotgun (WGS) entry which is preliminary data.</text>
</comment>
<name>A0A8J2M749_9BILA</name>
<dbReference type="OrthoDB" id="10416838at2759"/>
<reference evidence="1" key="1">
    <citation type="submission" date="2021-09" db="EMBL/GenBank/DDBJ databases">
        <authorList>
            <consortium name="Pathogen Informatics"/>
        </authorList>
    </citation>
    <scope>NUCLEOTIDE SEQUENCE</scope>
</reference>
<organism evidence="1 2">
    <name type="scientific">Cercopithifilaria johnstoni</name>
    <dbReference type="NCBI Taxonomy" id="2874296"/>
    <lineage>
        <taxon>Eukaryota</taxon>
        <taxon>Metazoa</taxon>
        <taxon>Ecdysozoa</taxon>
        <taxon>Nematoda</taxon>
        <taxon>Chromadorea</taxon>
        <taxon>Rhabditida</taxon>
        <taxon>Spirurina</taxon>
        <taxon>Spiruromorpha</taxon>
        <taxon>Filarioidea</taxon>
        <taxon>Onchocercidae</taxon>
        <taxon>Cercopithifilaria</taxon>
    </lineage>
</organism>
<proteinExistence type="predicted"/>
<evidence type="ECO:0000313" key="1">
    <source>
        <dbReference type="EMBL" id="CAG9536278.1"/>
    </source>
</evidence>